<evidence type="ECO:0000256" key="1">
    <source>
        <dbReference type="SAM" id="MobiDB-lite"/>
    </source>
</evidence>
<feature type="region of interest" description="Disordered" evidence="1">
    <location>
        <begin position="1"/>
        <end position="36"/>
    </location>
</feature>
<dbReference type="Proteomes" id="UP000550707">
    <property type="component" value="Unassembled WGS sequence"/>
</dbReference>
<name>A0A7J8DBZ8_MOLMO</name>
<dbReference type="AlphaFoldDB" id="A0A7J8DBZ8"/>
<sequence length="185" mass="20320">MPSSVEAEHKPPPSSSTPGELGSPTQQGPGQLGFPCPAGSFPVHQEEVWARRHCPFQRKSFKTIPASCPFVQLCLPVCLGHGLELPRLSWGKQVPPLRARRLQAAFTASPNFSLPSERGPLGTLPSSFHHEFLRDFRLWPVTTGGSSQRPPSSRPLTWPQSLTCRLLTEQDLGPLQTVQQRSRSG</sequence>
<organism evidence="2 3">
    <name type="scientific">Molossus molossus</name>
    <name type="common">Pallas' mastiff bat</name>
    <name type="synonym">Vespertilio molossus</name>
    <dbReference type="NCBI Taxonomy" id="27622"/>
    <lineage>
        <taxon>Eukaryota</taxon>
        <taxon>Metazoa</taxon>
        <taxon>Chordata</taxon>
        <taxon>Craniata</taxon>
        <taxon>Vertebrata</taxon>
        <taxon>Euteleostomi</taxon>
        <taxon>Mammalia</taxon>
        <taxon>Eutheria</taxon>
        <taxon>Laurasiatheria</taxon>
        <taxon>Chiroptera</taxon>
        <taxon>Yangochiroptera</taxon>
        <taxon>Molossidae</taxon>
        <taxon>Molossus</taxon>
    </lineage>
</organism>
<dbReference type="InParanoid" id="A0A7J8DBZ8"/>
<dbReference type="EMBL" id="JACASF010000018">
    <property type="protein sequence ID" value="KAF6420648.1"/>
    <property type="molecule type" value="Genomic_DNA"/>
</dbReference>
<keyword evidence="3" id="KW-1185">Reference proteome</keyword>
<evidence type="ECO:0000313" key="2">
    <source>
        <dbReference type="EMBL" id="KAF6420648.1"/>
    </source>
</evidence>
<comment type="caution">
    <text evidence="2">The sequence shown here is derived from an EMBL/GenBank/DDBJ whole genome shotgun (WGS) entry which is preliminary data.</text>
</comment>
<feature type="compositionally biased region" description="Basic and acidic residues" evidence="1">
    <location>
        <begin position="1"/>
        <end position="11"/>
    </location>
</feature>
<reference evidence="2 3" key="1">
    <citation type="journal article" date="2020" name="Nature">
        <title>Six reference-quality genomes reveal evolution of bat adaptations.</title>
        <authorList>
            <person name="Jebb D."/>
            <person name="Huang Z."/>
            <person name="Pippel M."/>
            <person name="Hughes G.M."/>
            <person name="Lavrichenko K."/>
            <person name="Devanna P."/>
            <person name="Winkler S."/>
            <person name="Jermiin L.S."/>
            <person name="Skirmuntt E.C."/>
            <person name="Katzourakis A."/>
            <person name="Burkitt-Gray L."/>
            <person name="Ray D.A."/>
            <person name="Sullivan K.A.M."/>
            <person name="Roscito J.G."/>
            <person name="Kirilenko B.M."/>
            <person name="Davalos L.M."/>
            <person name="Corthals A.P."/>
            <person name="Power M.L."/>
            <person name="Jones G."/>
            <person name="Ransome R.D."/>
            <person name="Dechmann D.K.N."/>
            <person name="Locatelli A.G."/>
            <person name="Puechmaille S.J."/>
            <person name="Fedrigo O."/>
            <person name="Jarvis E.D."/>
            <person name="Hiller M."/>
            <person name="Vernes S.C."/>
            <person name="Myers E.W."/>
            <person name="Teeling E.C."/>
        </authorList>
    </citation>
    <scope>NUCLEOTIDE SEQUENCE [LARGE SCALE GENOMIC DNA]</scope>
    <source>
        <strain evidence="2">MMolMol1</strain>
        <tissue evidence="2">Muscle</tissue>
    </source>
</reference>
<protein>
    <submittedName>
        <fullName evidence="2">Uncharacterized protein</fullName>
    </submittedName>
</protein>
<accession>A0A7J8DBZ8</accession>
<gene>
    <name evidence="2" type="ORF">HJG59_009375</name>
</gene>
<proteinExistence type="predicted"/>
<evidence type="ECO:0000313" key="3">
    <source>
        <dbReference type="Proteomes" id="UP000550707"/>
    </source>
</evidence>